<proteinExistence type="predicted"/>
<dbReference type="NCBIfam" id="TIGR04354">
    <property type="entry name" value="amphi-Trp"/>
    <property type="match status" value="1"/>
</dbReference>
<accession>M0M219</accession>
<reference evidence="3 4" key="1">
    <citation type="journal article" date="2014" name="PLoS Genet.">
        <title>Phylogenetically driven sequencing of extremely halophilic archaea reveals strategies for static and dynamic osmo-response.</title>
        <authorList>
            <person name="Becker E.A."/>
            <person name="Seitzer P.M."/>
            <person name="Tritt A."/>
            <person name="Larsen D."/>
            <person name="Krusor M."/>
            <person name="Yao A.I."/>
            <person name="Wu D."/>
            <person name="Madern D."/>
            <person name="Eisen J.A."/>
            <person name="Darling A.E."/>
            <person name="Facciotti M.T."/>
        </authorList>
    </citation>
    <scope>NUCLEOTIDE SEQUENCE [LARGE SCALE GENOMIC DNA]</scope>
    <source>
        <strain evidence="3 4">JCM 10879</strain>
    </source>
</reference>
<dbReference type="Pfam" id="PF20068">
    <property type="entry name" value="Amphi-Trp"/>
    <property type="match status" value="1"/>
</dbReference>
<evidence type="ECO:0000313" key="4">
    <source>
        <dbReference type="Proteomes" id="UP000011607"/>
    </source>
</evidence>
<feature type="region of interest" description="Disordered" evidence="1">
    <location>
        <begin position="57"/>
        <end position="123"/>
    </location>
</feature>
<feature type="compositionally biased region" description="Acidic residues" evidence="1">
    <location>
        <begin position="80"/>
        <end position="92"/>
    </location>
</feature>
<gene>
    <name evidence="3" type="ORF">C446_08134</name>
</gene>
<organism evidence="3 4">
    <name type="scientific">Halobiforma nitratireducens JCM 10879</name>
    <dbReference type="NCBI Taxonomy" id="1227454"/>
    <lineage>
        <taxon>Archaea</taxon>
        <taxon>Methanobacteriati</taxon>
        <taxon>Methanobacteriota</taxon>
        <taxon>Stenosarchaea group</taxon>
        <taxon>Halobacteria</taxon>
        <taxon>Halobacteriales</taxon>
        <taxon>Natrialbaceae</taxon>
        <taxon>Halobiforma</taxon>
    </lineage>
</organism>
<evidence type="ECO:0000256" key="1">
    <source>
        <dbReference type="SAM" id="MobiDB-lite"/>
    </source>
</evidence>
<evidence type="ECO:0000313" key="3">
    <source>
        <dbReference type="EMBL" id="EMA39872.1"/>
    </source>
</evidence>
<dbReference type="RefSeq" id="WP_006672559.1">
    <property type="nucleotide sequence ID" value="NZ_AOMA01000078.1"/>
</dbReference>
<dbReference type="EMBL" id="AOMA01000078">
    <property type="protein sequence ID" value="EMA39872.1"/>
    <property type="molecule type" value="Genomic_DNA"/>
</dbReference>
<keyword evidence="4" id="KW-1185">Reference proteome</keyword>
<dbReference type="AlphaFoldDB" id="M0M219"/>
<name>M0M219_9EURY</name>
<feature type="compositionally biased region" description="Acidic residues" evidence="1">
    <location>
        <begin position="102"/>
        <end position="123"/>
    </location>
</feature>
<dbReference type="Proteomes" id="UP000011607">
    <property type="component" value="Unassembled WGS sequence"/>
</dbReference>
<dbReference type="InterPro" id="IPR027598">
    <property type="entry name" value="Amphi-Trp_dom"/>
</dbReference>
<sequence length="123" mass="13880">MSDDYEDAEERPAEEELLETELEQSLEDVVGRLRDLADALEDGDELTVANEAVSVTVPTPASDDAVEYELELERERERESDELDEFELEIELEWTAPREETTIEQDGDEDDVPSDAGEDADDS</sequence>
<comment type="caution">
    <text evidence="3">The sequence shown here is derived from an EMBL/GenBank/DDBJ whole genome shotgun (WGS) entry which is preliminary data.</text>
</comment>
<protein>
    <recommendedName>
        <fullName evidence="2">Amphi-Trp domain-containing protein</fullName>
    </recommendedName>
</protein>
<feature type="domain" description="Amphi-Trp" evidence="2">
    <location>
        <begin position="14"/>
        <end position="102"/>
    </location>
</feature>
<dbReference type="eggNOG" id="arCOG04789">
    <property type="taxonomic scope" value="Archaea"/>
</dbReference>
<evidence type="ECO:0000259" key="2">
    <source>
        <dbReference type="Pfam" id="PF20068"/>
    </source>
</evidence>